<gene>
    <name evidence="2" type="ORF">SELMODRAFT_405327</name>
</gene>
<dbReference type="EMBL" id="GL377568">
    <property type="protein sequence ID" value="EFJ35728.1"/>
    <property type="molecule type" value="Genomic_DNA"/>
</dbReference>
<feature type="compositionally biased region" description="Low complexity" evidence="1">
    <location>
        <begin position="120"/>
        <end position="138"/>
    </location>
</feature>
<dbReference type="InParanoid" id="D8QWZ9"/>
<dbReference type="KEGG" id="smo:SELMODRAFT_405327"/>
<protein>
    <recommendedName>
        <fullName evidence="4">Retrotransposon gag domain-containing protein</fullName>
    </recommendedName>
</protein>
<evidence type="ECO:0008006" key="4">
    <source>
        <dbReference type="Google" id="ProtNLM"/>
    </source>
</evidence>
<dbReference type="AlphaFoldDB" id="D8QWZ9"/>
<dbReference type="HOGENOM" id="CLU_720406_0_0_1"/>
<accession>D8QWZ9</accession>
<evidence type="ECO:0000313" key="2">
    <source>
        <dbReference type="EMBL" id="EFJ35728.1"/>
    </source>
</evidence>
<feature type="compositionally biased region" description="Low complexity" evidence="1">
    <location>
        <begin position="82"/>
        <end position="99"/>
    </location>
</feature>
<feature type="region of interest" description="Disordered" evidence="1">
    <location>
        <begin position="60"/>
        <end position="138"/>
    </location>
</feature>
<evidence type="ECO:0000256" key="1">
    <source>
        <dbReference type="SAM" id="MobiDB-lite"/>
    </source>
</evidence>
<evidence type="ECO:0000313" key="3">
    <source>
        <dbReference type="Proteomes" id="UP000001514"/>
    </source>
</evidence>
<sequence>MAPSFVDSRRNARMGLGLNLGGCCSRISDVRHHYAVKIVPIPPRQQQQQQPQEHANPLFVRSDEENPAIEQRPRQPSPSPSPRRIQPQSSPRSSPRSSPLVIPEFPFADDEDENGWGGFLSPAPGSASPDSLSSSSWDPDLDHQRLEVFRWKGVDLPVYEGQWDADAIEEWVSKMDGFFQICGPSMSEQEKIDCAVFHLSGAAHKWWRIVGSGSSSPCNKNDPASKIAHQDRNGGAPRSKNSPNLTPERRAGAPGIRSWKELKTELVRFFMPNDDWRSCRGDRSLLLRRLEGMKQDYGMPLRDYDQLFLDVYLDAIAVGLPTWDVVLAYVEGLWNKKLSHVLTHMISSNKISLQTTMRLASFFETDPSTVCPWCSTPLPFSSCS</sequence>
<keyword evidence="3" id="KW-1185">Reference proteome</keyword>
<reference evidence="2 3" key="1">
    <citation type="journal article" date="2011" name="Science">
        <title>The Selaginella genome identifies genetic changes associated with the evolution of vascular plants.</title>
        <authorList>
            <person name="Banks J.A."/>
            <person name="Nishiyama T."/>
            <person name="Hasebe M."/>
            <person name="Bowman J.L."/>
            <person name="Gribskov M."/>
            <person name="dePamphilis C."/>
            <person name="Albert V.A."/>
            <person name="Aono N."/>
            <person name="Aoyama T."/>
            <person name="Ambrose B.A."/>
            <person name="Ashton N.W."/>
            <person name="Axtell M.J."/>
            <person name="Barker E."/>
            <person name="Barker M.S."/>
            <person name="Bennetzen J.L."/>
            <person name="Bonawitz N.D."/>
            <person name="Chapple C."/>
            <person name="Cheng C."/>
            <person name="Correa L.G."/>
            <person name="Dacre M."/>
            <person name="DeBarry J."/>
            <person name="Dreyer I."/>
            <person name="Elias M."/>
            <person name="Engstrom E.M."/>
            <person name="Estelle M."/>
            <person name="Feng L."/>
            <person name="Finet C."/>
            <person name="Floyd S.K."/>
            <person name="Frommer W.B."/>
            <person name="Fujita T."/>
            <person name="Gramzow L."/>
            <person name="Gutensohn M."/>
            <person name="Harholt J."/>
            <person name="Hattori M."/>
            <person name="Heyl A."/>
            <person name="Hirai T."/>
            <person name="Hiwatashi Y."/>
            <person name="Ishikawa M."/>
            <person name="Iwata M."/>
            <person name="Karol K.G."/>
            <person name="Koehler B."/>
            <person name="Kolukisaoglu U."/>
            <person name="Kubo M."/>
            <person name="Kurata T."/>
            <person name="Lalonde S."/>
            <person name="Li K."/>
            <person name="Li Y."/>
            <person name="Litt A."/>
            <person name="Lyons E."/>
            <person name="Manning G."/>
            <person name="Maruyama T."/>
            <person name="Michael T.P."/>
            <person name="Mikami K."/>
            <person name="Miyazaki S."/>
            <person name="Morinaga S."/>
            <person name="Murata T."/>
            <person name="Mueller-Roeber B."/>
            <person name="Nelson D.R."/>
            <person name="Obara M."/>
            <person name="Oguri Y."/>
            <person name="Olmstead R.G."/>
            <person name="Onodera N."/>
            <person name="Petersen B.L."/>
            <person name="Pils B."/>
            <person name="Prigge M."/>
            <person name="Rensing S.A."/>
            <person name="Riano-Pachon D.M."/>
            <person name="Roberts A.W."/>
            <person name="Sato Y."/>
            <person name="Scheller H.V."/>
            <person name="Schulz B."/>
            <person name="Schulz C."/>
            <person name="Shakirov E.V."/>
            <person name="Shibagaki N."/>
            <person name="Shinohara N."/>
            <person name="Shippen D.E."/>
            <person name="Soerensen I."/>
            <person name="Sotooka R."/>
            <person name="Sugimoto N."/>
            <person name="Sugita M."/>
            <person name="Sumikawa N."/>
            <person name="Tanurdzic M."/>
            <person name="Theissen G."/>
            <person name="Ulvskov P."/>
            <person name="Wakazuki S."/>
            <person name="Weng J.K."/>
            <person name="Willats W.W."/>
            <person name="Wipf D."/>
            <person name="Wolf P.G."/>
            <person name="Yang L."/>
            <person name="Zimmer A.D."/>
            <person name="Zhu Q."/>
            <person name="Mitros T."/>
            <person name="Hellsten U."/>
            <person name="Loque D."/>
            <person name="Otillar R."/>
            <person name="Salamov A."/>
            <person name="Schmutz J."/>
            <person name="Shapiro H."/>
            <person name="Lindquist E."/>
            <person name="Lucas S."/>
            <person name="Rokhsar D."/>
            <person name="Grigoriev I.V."/>
        </authorList>
    </citation>
    <scope>NUCLEOTIDE SEQUENCE [LARGE SCALE GENOMIC DNA]</scope>
</reference>
<organism evidence="3">
    <name type="scientific">Selaginella moellendorffii</name>
    <name type="common">Spikemoss</name>
    <dbReference type="NCBI Taxonomy" id="88036"/>
    <lineage>
        <taxon>Eukaryota</taxon>
        <taxon>Viridiplantae</taxon>
        <taxon>Streptophyta</taxon>
        <taxon>Embryophyta</taxon>
        <taxon>Tracheophyta</taxon>
        <taxon>Lycopodiopsida</taxon>
        <taxon>Selaginellales</taxon>
        <taxon>Selaginellaceae</taxon>
        <taxon>Selaginella</taxon>
    </lineage>
</organism>
<name>D8QWZ9_SELML</name>
<dbReference type="Proteomes" id="UP000001514">
    <property type="component" value="Unassembled WGS sequence"/>
</dbReference>
<feature type="region of interest" description="Disordered" evidence="1">
    <location>
        <begin position="215"/>
        <end position="252"/>
    </location>
</feature>
<dbReference type="Gramene" id="EFJ35728">
    <property type="protein sequence ID" value="EFJ35728"/>
    <property type="gene ID" value="SELMODRAFT_405327"/>
</dbReference>
<proteinExistence type="predicted"/>